<dbReference type="InterPro" id="IPR021655">
    <property type="entry name" value="Put_metal-bd"/>
</dbReference>
<proteinExistence type="predicted"/>
<reference evidence="1 2" key="1">
    <citation type="submission" date="2018-03" db="EMBL/GenBank/DDBJ databases">
        <title>Ahniella affigens gen. nov., sp. nov., a gammaproteobacterium isolated from sandy soil near a stream.</title>
        <authorList>
            <person name="Ko Y."/>
            <person name="Kim J.-H."/>
        </authorList>
    </citation>
    <scope>NUCLEOTIDE SEQUENCE [LARGE SCALE GENOMIC DNA]</scope>
    <source>
        <strain evidence="1 2">D13</strain>
    </source>
</reference>
<accession>A0A2P1PMJ1</accession>
<dbReference type="OrthoDB" id="68195at2"/>
<reference evidence="1 2" key="2">
    <citation type="submission" date="2018-03" db="EMBL/GenBank/DDBJ databases">
        <authorList>
            <person name="Keele B.F."/>
        </authorList>
    </citation>
    <scope>NUCLEOTIDE SEQUENCE [LARGE SCALE GENOMIC DNA]</scope>
    <source>
        <strain evidence="1 2">D13</strain>
    </source>
</reference>
<sequence length="624" mass="64517">MPTIDCKTPGSVVVSQLIPLFEQEPTMTASRLLILLTAFATFAVKAEVTQCLATDPGSWPPVSKPYILLIADTSASMIATIGSTDSCGYGSDRRAHQRCAINRILKAYAGQVEFGLMNFAFKQASCTATCFTDCTYSDYPSNSGGVGCGPESAEAPTSPNRRGGFLQVPIRADNQTPPAADSFPNLNAWTDNSCSGNTELFASGSSPLNGALRDAFRYLSNQWVAQDNSITYGSPLGAIAGEERACRTLRVVMFADSGDNCDNVGDAADAAADLVTGFSRGGVTFSVRTHVLDLTASGGELNGIASAGQTTTAVPAVNETAMYTALNDIVLATLSAEVGDNQDNNCNGCTDEGMPHFANLNPVCCAWVTPAQRSTCLVNFQASISPANPKGTRSLLPCTNGANAVDPTRWLVYDPGETCNNSDDNGDGQVDEGLQKCGNPLHCPATEVCDAEDNDCDGLIDEGGVCGICTPSPEICDGCDNDCDSVADNGAPSGTCGLTSPPNCVGTLACRPAQPVGMPGACVSGGGFASCSNMPLAESCDGIDNSCNGQIDEGLSASNCEPAGTPSGLIYGGSSQCRRGQQFCGQTTCHSFIGPTPEVSDGIDNDCDGAIDNGIDAMFKNGFE</sequence>
<dbReference type="EMBL" id="CP027860">
    <property type="protein sequence ID" value="AVP96060.1"/>
    <property type="molecule type" value="Genomic_DNA"/>
</dbReference>
<evidence type="ECO:0000313" key="1">
    <source>
        <dbReference type="EMBL" id="AVP96060.1"/>
    </source>
</evidence>
<organism evidence="1 2">
    <name type="scientific">Ahniella affigens</name>
    <dbReference type="NCBI Taxonomy" id="2021234"/>
    <lineage>
        <taxon>Bacteria</taxon>
        <taxon>Pseudomonadati</taxon>
        <taxon>Pseudomonadota</taxon>
        <taxon>Gammaproteobacteria</taxon>
        <taxon>Lysobacterales</taxon>
        <taxon>Rhodanobacteraceae</taxon>
        <taxon>Ahniella</taxon>
    </lineage>
</organism>
<keyword evidence="2" id="KW-1185">Reference proteome</keyword>
<dbReference type="KEGG" id="xba:C7S18_02115"/>
<gene>
    <name evidence="1" type="ORF">C7S18_02115</name>
</gene>
<protein>
    <submittedName>
        <fullName evidence="1">Uncharacterized protein</fullName>
    </submittedName>
</protein>
<dbReference type="Proteomes" id="UP000241074">
    <property type="component" value="Chromosome"/>
</dbReference>
<dbReference type="Pfam" id="PF11617">
    <property type="entry name" value="Cu-binding_MopE"/>
    <property type="match status" value="6"/>
</dbReference>
<evidence type="ECO:0000313" key="2">
    <source>
        <dbReference type="Proteomes" id="UP000241074"/>
    </source>
</evidence>
<name>A0A2P1PMJ1_9GAMM</name>
<dbReference type="AlphaFoldDB" id="A0A2P1PMJ1"/>